<evidence type="ECO:0000256" key="1">
    <source>
        <dbReference type="ARBA" id="ARBA00022741"/>
    </source>
</evidence>
<keyword evidence="1 3" id="KW-0547">Nucleotide-binding</keyword>
<dbReference type="Proteomes" id="UP001163328">
    <property type="component" value="Chromosome"/>
</dbReference>
<dbReference type="Gene3D" id="3.40.1350.10">
    <property type="match status" value="1"/>
</dbReference>
<keyword evidence="5" id="KW-0540">Nuclease</keyword>
<protein>
    <submittedName>
        <fullName evidence="5">Restriction endonuclease</fullName>
        <ecNumber evidence="5">3.1.21.-</ecNumber>
    </submittedName>
</protein>
<evidence type="ECO:0000313" key="6">
    <source>
        <dbReference type="Proteomes" id="UP001163328"/>
    </source>
</evidence>
<dbReference type="Pfam" id="PF03477">
    <property type="entry name" value="ATP-cone"/>
    <property type="match status" value="1"/>
</dbReference>
<evidence type="ECO:0000259" key="4">
    <source>
        <dbReference type="PROSITE" id="PS51161"/>
    </source>
</evidence>
<dbReference type="EC" id="3.1.21.-" evidence="5"/>
<gene>
    <name evidence="5" type="ORF">K5I29_00355</name>
</gene>
<dbReference type="EMBL" id="CP081495">
    <property type="protein sequence ID" value="UYW02573.1"/>
    <property type="molecule type" value="Genomic_DNA"/>
</dbReference>
<dbReference type="PROSITE" id="PS51161">
    <property type="entry name" value="ATP_CONE"/>
    <property type="match status" value="1"/>
</dbReference>
<keyword evidence="2 3" id="KW-0067">ATP-binding</keyword>
<reference evidence="5" key="1">
    <citation type="submission" date="2021-08" db="EMBL/GenBank/DDBJ databases">
        <title>Flavobacterium sp. strain CC-SYL302.</title>
        <authorList>
            <person name="Lin S.-Y."/>
            <person name="Lee T.-H."/>
            <person name="Young C.-C."/>
        </authorList>
    </citation>
    <scope>NUCLEOTIDE SEQUENCE</scope>
    <source>
        <strain evidence="5">CC-SYL302</strain>
    </source>
</reference>
<feature type="domain" description="ATP-cone" evidence="4">
    <location>
        <begin position="1"/>
        <end position="82"/>
    </location>
</feature>
<organism evidence="5 6">
    <name type="scientific">Flavobacterium agricola</name>
    <dbReference type="NCBI Taxonomy" id="2870839"/>
    <lineage>
        <taxon>Bacteria</taxon>
        <taxon>Pseudomonadati</taxon>
        <taxon>Bacteroidota</taxon>
        <taxon>Flavobacteriia</taxon>
        <taxon>Flavobacteriales</taxon>
        <taxon>Flavobacteriaceae</taxon>
        <taxon>Flavobacterium</taxon>
    </lineage>
</organism>
<evidence type="ECO:0000313" key="5">
    <source>
        <dbReference type="EMBL" id="UYW02573.1"/>
    </source>
</evidence>
<dbReference type="Pfam" id="PF04471">
    <property type="entry name" value="Mrr_cat"/>
    <property type="match status" value="1"/>
</dbReference>
<keyword evidence="5" id="KW-0378">Hydrolase</keyword>
<proteinExistence type="predicted"/>
<dbReference type="InterPro" id="IPR011856">
    <property type="entry name" value="tRNA_endonuc-like_dom_sf"/>
</dbReference>
<name>A0ABY6M5E0_9FLAO</name>
<dbReference type="GO" id="GO:0004519">
    <property type="term" value="F:endonuclease activity"/>
    <property type="evidence" value="ECO:0007669"/>
    <property type="project" value="UniProtKB-KW"/>
</dbReference>
<accession>A0ABY6M5E0</accession>
<dbReference type="SUPFAM" id="SSF52980">
    <property type="entry name" value="Restriction endonuclease-like"/>
    <property type="match status" value="1"/>
</dbReference>
<keyword evidence="5" id="KW-0255">Endonuclease</keyword>
<keyword evidence="6" id="KW-1185">Reference proteome</keyword>
<dbReference type="InterPro" id="IPR011335">
    <property type="entry name" value="Restrct_endonuc-II-like"/>
</dbReference>
<dbReference type="GO" id="GO:0016787">
    <property type="term" value="F:hydrolase activity"/>
    <property type="evidence" value="ECO:0007669"/>
    <property type="project" value="UniProtKB-KW"/>
</dbReference>
<evidence type="ECO:0000256" key="3">
    <source>
        <dbReference type="PROSITE-ProRule" id="PRU00492"/>
    </source>
</evidence>
<evidence type="ECO:0000256" key="2">
    <source>
        <dbReference type="ARBA" id="ARBA00022840"/>
    </source>
</evidence>
<sequence>MHVVKYSGEEVPFNSDIFKRSILKSGATQEQVNQLFTRIEDKIYDGITTQQLYVLAFNELYKLKNSFAARYSLKKALRELGPEGYFFEDWVGKLFAQLGYQTTTGKTLQGEAVTHEVDVIAIKNKTLNLCECKFRNDVDAKISVTTPMYFLSRFNDLKNNEFHFFNETLKPNLGWVITNAYFTQDAIAFANHYGVKLLSWDYPEGNSIKNIVDQTRFYPITCLTTLTDYEKKFLLNQNVVLVNDICKHPDKLAGINFTEEKVDAIIKEAKELISFNI</sequence>
<dbReference type="InterPro" id="IPR007560">
    <property type="entry name" value="Restrct_endonuc_IV_Mrr"/>
</dbReference>
<dbReference type="InterPro" id="IPR005144">
    <property type="entry name" value="ATP-cone_dom"/>
</dbReference>